<evidence type="ECO:0000313" key="2">
    <source>
        <dbReference type="EMBL" id="CAF9921329.1"/>
    </source>
</evidence>
<feature type="compositionally biased region" description="Pro residues" evidence="1">
    <location>
        <begin position="99"/>
        <end position="111"/>
    </location>
</feature>
<gene>
    <name evidence="2" type="ORF">IMSHALPRED_005150</name>
</gene>
<proteinExistence type="predicted"/>
<dbReference type="Pfam" id="PF10454">
    <property type="entry name" value="DUF2458"/>
    <property type="match status" value="1"/>
</dbReference>
<sequence length="289" mass="32016">MESNYQPQTDLASILQTLQAYAPSQQQAAYHFQSPQTNHQPQPQPPPQVPDLEEGEYDPSTYDPSAYDPSLPLITTPNPQALDPQAQHPPPTTQSQPVQNPPPASTPPSTNPIPQKHHQPPTPHPATITTWPPALRHITAHTTTNTTFLPRIRHLIHTQHTHERQWWSGRRELAARLSGREAGRKRLDDVLGSLGGHVAASSTADELSQEQELRMYDRKVHRACGEMAKATAKELGRLEVPFFCVMQGLVEEGGDGRALGKRKGTVSERELGALRGRMLVLLEDLCGEE</sequence>
<evidence type="ECO:0000256" key="1">
    <source>
        <dbReference type="SAM" id="MobiDB-lite"/>
    </source>
</evidence>
<evidence type="ECO:0000313" key="3">
    <source>
        <dbReference type="Proteomes" id="UP000664534"/>
    </source>
</evidence>
<dbReference type="OrthoDB" id="5363415at2759"/>
<keyword evidence="3" id="KW-1185">Reference proteome</keyword>
<dbReference type="InterPro" id="IPR018858">
    <property type="entry name" value="DUF2458"/>
</dbReference>
<accession>A0A8H3FD14</accession>
<feature type="compositionally biased region" description="Low complexity" evidence="1">
    <location>
        <begin position="23"/>
        <end position="41"/>
    </location>
</feature>
<protein>
    <submittedName>
        <fullName evidence="2">Uncharacterized protein</fullName>
    </submittedName>
</protein>
<comment type="caution">
    <text evidence="2">The sequence shown here is derived from an EMBL/GenBank/DDBJ whole genome shotgun (WGS) entry which is preliminary data.</text>
</comment>
<dbReference type="EMBL" id="CAJPDT010000027">
    <property type="protein sequence ID" value="CAF9921329.1"/>
    <property type="molecule type" value="Genomic_DNA"/>
</dbReference>
<organism evidence="2 3">
    <name type="scientific">Imshaugia aleurites</name>
    <dbReference type="NCBI Taxonomy" id="172621"/>
    <lineage>
        <taxon>Eukaryota</taxon>
        <taxon>Fungi</taxon>
        <taxon>Dikarya</taxon>
        <taxon>Ascomycota</taxon>
        <taxon>Pezizomycotina</taxon>
        <taxon>Lecanoromycetes</taxon>
        <taxon>OSLEUM clade</taxon>
        <taxon>Lecanoromycetidae</taxon>
        <taxon>Lecanorales</taxon>
        <taxon>Lecanorineae</taxon>
        <taxon>Parmeliaceae</taxon>
        <taxon>Imshaugia</taxon>
    </lineage>
</organism>
<dbReference type="AlphaFoldDB" id="A0A8H3FD14"/>
<dbReference type="Proteomes" id="UP000664534">
    <property type="component" value="Unassembled WGS sequence"/>
</dbReference>
<reference evidence="2" key="1">
    <citation type="submission" date="2021-03" db="EMBL/GenBank/DDBJ databases">
        <authorList>
            <person name="Tagirdzhanova G."/>
        </authorList>
    </citation>
    <scope>NUCLEOTIDE SEQUENCE</scope>
</reference>
<name>A0A8H3FD14_9LECA</name>
<feature type="region of interest" description="Disordered" evidence="1">
    <location>
        <begin position="23"/>
        <end position="130"/>
    </location>
</feature>